<dbReference type="AlphaFoldDB" id="A0AAW6R6H6"/>
<comment type="caution">
    <text evidence="1">The sequence shown here is derived from an EMBL/GenBank/DDBJ whole genome shotgun (WGS) entry which is preliminary data.</text>
</comment>
<dbReference type="EMBL" id="JARUXG010000001">
    <property type="protein sequence ID" value="MDG6779578.1"/>
    <property type="molecule type" value="Genomic_DNA"/>
</dbReference>
<evidence type="ECO:0000313" key="1">
    <source>
        <dbReference type="EMBL" id="MDG6779578.1"/>
    </source>
</evidence>
<accession>A0AAW6R6H6</accession>
<name>A0AAW6R6H6_GORRU</name>
<proteinExistence type="predicted"/>
<protein>
    <submittedName>
        <fullName evidence="1">Uncharacterized protein</fullName>
    </submittedName>
</protein>
<reference evidence="1" key="1">
    <citation type="submission" date="2023-04" db="EMBL/GenBank/DDBJ databases">
        <title>Characterization and analysis of the complete genome of Gordonia rubripertincta 112, the degrader of aromatic and aliphatic compounds.</title>
        <authorList>
            <person name="Frantsuzova E."/>
            <person name="Bogun A."/>
            <person name="Delegan Y."/>
        </authorList>
    </citation>
    <scope>NUCLEOTIDE SEQUENCE</scope>
    <source>
        <strain evidence="1">112</strain>
    </source>
</reference>
<gene>
    <name evidence="1" type="ORF">QBL07_01895</name>
</gene>
<organism evidence="1">
    <name type="scientific">Gordonia rubripertincta</name>
    <name type="common">Rhodococcus corallinus</name>
    <dbReference type="NCBI Taxonomy" id="36822"/>
    <lineage>
        <taxon>Bacteria</taxon>
        <taxon>Bacillati</taxon>
        <taxon>Actinomycetota</taxon>
        <taxon>Actinomycetes</taxon>
        <taxon>Mycobacteriales</taxon>
        <taxon>Gordoniaceae</taxon>
        <taxon>Gordonia</taxon>
    </lineage>
</organism>
<dbReference type="RefSeq" id="WP_168432594.1">
    <property type="nucleotide sequence ID" value="NZ_CP178556.1"/>
</dbReference>
<sequence>MPGVDEMRVCFGWDDMAAWLAEGLGTMDPGDVLDVGNGRAVEDDELVDCADVTRVEAGWVVRLSRIALVDEVVGEGELEPEVWAVDDLATDGVMLTGDAELAAGAVVGWFRDRLGVVGPAALGFSYSEAV</sequence>